<dbReference type="Gene3D" id="3.30.420.10">
    <property type="entry name" value="Ribonuclease H-like superfamily/Ribonuclease H"/>
    <property type="match status" value="1"/>
</dbReference>
<dbReference type="InterPro" id="IPR012337">
    <property type="entry name" value="RNaseH-like_sf"/>
</dbReference>
<dbReference type="InterPro" id="IPR009057">
    <property type="entry name" value="Homeodomain-like_sf"/>
</dbReference>
<feature type="non-terminal residue" evidence="3">
    <location>
        <position position="1"/>
    </location>
</feature>
<accession>A0ABV6SER3</accession>
<dbReference type="PANTHER" id="PTHR46889">
    <property type="entry name" value="TRANSPOSASE INSF FOR INSERTION SEQUENCE IS3B-RELATED"/>
    <property type="match status" value="1"/>
</dbReference>
<dbReference type="InterPro" id="IPR025948">
    <property type="entry name" value="HTH-like_dom"/>
</dbReference>
<dbReference type="Pfam" id="PF13276">
    <property type="entry name" value="HTH_21"/>
    <property type="match status" value="1"/>
</dbReference>
<dbReference type="NCBIfam" id="NF033516">
    <property type="entry name" value="transpos_IS3"/>
    <property type="match status" value="1"/>
</dbReference>
<feature type="non-terminal residue" evidence="3">
    <location>
        <position position="397"/>
    </location>
</feature>
<dbReference type="InterPro" id="IPR002514">
    <property type="entry name" value="Transposase_8"/>
</dbReference>
<dbReference type="Gene3D" id="1.10.10.10">
    <property type="entry name" value="Winged helix-like DNA-binding domain superfamily/Winged helix DNA-binding domain"/>
    <property type="match status" value="1"/>
</dbReference>
<dbReference type="EMBL" id="JBHLTM010000095">
    <property type="protein sequence ID" value="MFC0687757.1"/>
    <property type="molecule type" value="Genomic_DNA"/>
</dbReference>
<evidence type="ECO:0000313" key="4">
    <source>
        <dbReference type="Proteomes" id="UP001589858"/>
    </source>
</evidence>
<dbReference type="InterPro" id="IPR050900">
    <property type="entry name" value="Transposase_IS3/IS150/IS904"/>
</dbReference>
<dbReference type="InterPro" id="IPR036388">
    <property type="entry name" value="WH-like_DNA-bd_sf"/>
</dbReference>
<dbReference type="InterPro" id="IPR001584">
    <property type="entry name" value="Integrase_cat-core"/>
</dbReference>
<evidence type="ECO:0000313" key="3">
    <source>
        <dbReference type="EMBL" id="MFC0687757.1"/>
    </source>
</evidence>
<dbReference type="Pfam" id="PF01527">
    <property type="entry name" value="HTH_Tnp_1"/>
    <property type="match status" value="1"/>
</dbReference>
<proteinExistence type="predicted"/>
<dbReference type="PROSITE" id="PS50994">
    <property type="entry name" value="INTEGRASE"/>
    <property type="match status" value="1"/>
</dbReference>
<gene>
    <name evidence="3" type="ORF">ACFFF8_24515</name>
</gene>
<dbReference type="PANTHER" id="PTHR46889:SF4">
    <property type="entry name" value="TRANSPOSASE INSO FOR INSERTION SEQUENCE ELEMENT IS911B-RELATED"/>
    <property type="match status" value="1"/>
</dbReference>
<reference evidence="3 4" key="1">
    <citation type="submission" date="2024-09" db="EMBL/GenBank/DDBJ databases">
        <authorList>
            <person name="Sun Q."/>
            <person name="Mori K."/>
        </authorList>
    </citation>
    <scope>NUCLEOTIDE SEQUENCE [LARGE SCALE GENOMIC DNA]</scope>
    <source>
        <strain evidence="3 4">CICC 11035S</strain>
    </source>
</reference>
<feature type="domain" description="Integrase catalytic" evidence="2">
    <location>
        <begin position="230"/>
        <end position="394"/>
    </location>
</feature>
<organism evidence="3 4">
    <name type="scientific">Novosphingobium clariflavum</name>
    <dbReference type="NCBI Taxonomy" id="2029884"/>
    <lineage>
        <taxon>Bacteria</taxon>
        <taxon>Pseudomonadati</taxon>
        <taxon>Pseudomonadota</taxon>
        <taxon>Alphaproteobacteria</taxon>
        <taxon>Sphingomonadales</taxon>
        <taxon>Sphingomonadaceae</taxon>
        <taxon>Novosphingobium</taxon>
    </lineage>
</organism>
<keyword evidence="1" id="KW-0175">Coiled coil</keyword>
<dbReference type="SUPFAM" id="SSF53098">
    <property type="entry name" value="Ribonuclease H-like"/>
    <property type="match status" value="1"/>
</dbReference>
<dbReference type="Pfam" id="PF00665">
    <property type="entry name" value="rve"/>
    <property type="match status" value="1"/>
</dbReference>
<comment type="caution">
    <text evidence="3">The sequence shown here is derived from an EMBL/GenBank/DDBJ whole genome shotgun (WGS) entry which is preliminary data.</text>
</comment>
<evidence type="ECO:0000256" key="1">
    <source>
        <dbReference type="SAM" id="Coils"/>
    </source>
</evidence>
<evidence type="ECO:0000259" key="2">
    <source>
        <dbReference type="PROSITE" id="PS50994"/>
    </source>
</evidence>
<sequence length="397" mass="44748">RNKFSPEVRERAVRMVGEHRADYGSEWEAMTSIASKIGCTAETLRRWCREEASRRTAPAALAADDQARLKLLEREVKELRRANEILRKASAYFCDGGARPPREMMMSFIDAHREDLGIEPICHELAIAPSSYHEHARRLADPGRRPARARRDDEIKAQIKRVHEASSGLYGARKVWHQLLRDGVAVARCTVERLMAAMGLAGVRRGKTTITTVSNPKAPCPLDKVNREFRVERPNALWVVDFTYVHTWAGFVYVAFVIDAYARRIVGWKVSTSATAGFVLDALEQAIHARRPGPEDGLIHHSDRGVQYLAMNYTQRLAEANLVPSVGSVGDSYDNALAETINGLYKTEVIWRQRSWPSASAVEMATLRWVDWYNNQRLFGPIGYIPPAEAEANYYAA</sequence>
<name>A0ABV6SER3_9SPHN</name>
<dbReference type="Proteomes" id="UP001589858">
    <property type="component" value="Unassembled WGS sequence"/>
</dbReference>
<feature type="coiled-coil region" evidence="1">
    <location>
        <begin position="62"/>
        <end position="89"/>
    </location>
</feature>
<dbReference type="SUPFAM" id="SSF46689">
    <property type="entry name" value="Homeodomain-like"/>
    <property type="match status" value="1"/>
</dbReference>
<dbReference type="InterPro" id="IPR036397">
    <property type="entry name" value="RNaseH_sf"/>
</dbReference>
<keyword evidence="4" id="KW-1185">Reference proteome</keyword>
<dbReference type="RefSeq" id="WP_379489461.1">
    <property type="nucleotide sequence ID" value="NZ_JBHLTM010000095.1"/>
</dbReference>
<protein>
    <submittedName>
        <fullName evidence="3">IS3 family transposase</fullName>
    </submittedName>
</protein>
<dbReference type="InterPro" id="IPR048020">
    <property type="entry name" value="Transpos_IS3"/>
</dbReference>